<protein>
    <submittedName>
        <fullName evidence="2">Uncharacterized protein</fullName>
    </submittedName>
</protein>
<proteinExistence type="predicted"/>
<evidence type="ECO:0000256" key="1">
    <source>
        <dbReference type="SAM" id="MobiDB-lite"/>
    </source>
</evidence>
<accession>A0A150U1B9</accession>
<dbReference type="AlphaFoldDB" id="A0A150U1B9"/>
<evidence type="ECO:0000313" key="3">
    <source>
        <dbReference type="Proteomes" id="UP000075502"/>
    </source>
</evidence>
<evidence type="ECO:0000313" key="2">
    <source>
        <dbReference type="EMBL" id="KYG10739.1"/>
    </source>
</evidence>
<reference evidence="2 3" key="1">
    <citation type="submission" date="2014-02" db="EMBL/GenBank/DDBJ databases">
        <title>The small core and large imbalanced accessory genome model reveals a collaborative survival strategy of Sorangium cellulosum strains in nature.</title>
        <authorList>
            <person name="Han K."/>
            <person name="Peng R."/>
            <person name="Blom J."/>
            <person name="Li Y.-Z."/>
        </authorList>
    </citation>
    <scope>NUCLEOTIDE SEQUENCE [LARGE SCALE GENOMIC DNA]</scope>
    <source>
        <strain evidence="2 3">So0007-03</strain>
    </source>
</reference>
<organism evidence="2 3">
    <name type="scientific">Sorangium cellulosum</name>
    <name type="common">Polyangium cellulosum</name>
    <dbReference type="NCBI Taxonomy" id="56"/>
    <lineage>
        <taxon>Bacteria</taxon>
        <taxon>Pseudomonadati</taxon>
        <taxon>Myxococcota</taxon>
        <taxon>Polyangia</taxon>
        <taxon>Polyangiales</taxon>
        <taxon>Polyangiaceae</taxon>
        <taxon>Sorangium</taxon>
    </lineage>
</organism>
<gene>
    <name evidence="2" type="ORF">BE21_10180</name>
</gene>
<feature type="compositionally biased region" description="Acidic residues" evidence="1">
    <location>
        <begin position="315"/>
        <end position="327"/>
    </location>
</feature>
<sequence>MAKPISPPEETDDNDPTLESLAERLGKPEPGIIEALLDGTTESQLVERGRQIASSRVLTDLRRLYATAHACWSGASKEKREKLRGFSPELLALAVDQALALERLLEAHESAGQKKDAARATTDAALRERLSRALLLRDQAYEVLRGVAGSGKEAREELAHAVGTAEDPGALARGLTQLAALGKRYLAQKKGPLAVRAKLMRLDQDYVEHLEETAKELTQAAKTAAARPAGQKVTSGDLDRADGINLILLEQIVRVFERANEQDPTIPRLVPIATRRLFSRSTRKKATETPGGAAGAAGAAGSGSAGSGGAGGAPPDEDPLEGDDAPV</sequence>
<feature type="region of interest" description="Disordered" evidence="1">
    <location>
        <begin position="1"/>
        <end position="27"/>
    </location>
</feature>
<feature type="compositionally biased region" description="Gly residues" evidence="1">
    <location>
        <begin position="292"/>
        <end position="312"/>
    </location>
</feature>
<comment type="caution">
    <text evidence="2">The sequence shown here is derived from an EMBL/GenBank/DDBJ whole genome shotgun (WGS) entry which is preliminary data.</text>
</comment>
<dbReference type="EMBL" id="JEME01000243">
    <property type="protein sequence ID" value="KYG10739.1"/>
    <property type="molecule type" value="Genomic_DNA"/>
</dbReference>
<name>A0A150U1B9_SORCE</name>
<feature type="region of interest" description="Disordered" evidence="1">
    <location>
        <begin position="280"/>
        <end position="327"/>
    </location>
</feature>
<dbReference type="Proteomes" id="UP000075502">
    <property type="component" value="Unassembled WGS sequence"/>
</dbReference>